<feature type="coiled-coil region" evidence="1">
    <location>
        <begin position="89"/>
        <end position="133"/>
    </location>
</feature>
<dbReference type="Proteomes" id="UP000244722">
    <property type="component" value="Unassembled WGS sequence"/>
</dbReference>
<feature type="compositionally biased region" description="Basic and acidic residues" evidence="2">
    <location>
        <begin position="51"/>
        <end position="72"/>
    </location>
</feature>
<feature type="region of interest" description="Disordered" evidence="2">
    <location>
        <begin position="43"/>
        <end position="72"/>
    </location>
</feature>
<gene>
    <name evidence="3" type="ORF">B9Z19DRAFT_1060494</name>
</gene>
<keyword evidence="4" id="KW-1185">Reference proteome</keyword>
<name>A0A2T7A8N3_TUBBO</name>
<sequence length="285" mass="33204">MFRMLCSSRFQSSYRLALRPLGRHISTITTSNQNISMMAHKRENGGVQSETPKDKQGSNKSMPKIEDKLETRPWPESYKELQRLDDWWLKHSQEQEQELQRKSAEIQRKSTEIQNLKSTLMREKAERGRVERLIRIHGAIEKIITHAKLENLAEWVANHEVATIQLTSNPQFTKVLHEEVQARRLVLEDVATCVHEIYFRLLSPWRCRDKTVVISETDFTAEEYAALITFMKVQSKWQYPLSWREDVSGEACEEDTEGRQQVSCVPRPVTAISPHYSLIDQSHGD</sequence>
<evidence type="ECO:0000256" key="1">
    <source>
        <dbReference type="SAM" id="Coils"/>
    </source>
</evidence>
<evidence type="ECO:0000313" key="3">
    <source>
        <dbReference type="EMBL" id="PUU84084.1"/>
    </source>
</evidence>
<dbReference type="OrthoDB" id="5425868at2759"/>
<proteinExistence type="predicted"/>
<evidence type="ECO:0000256" key="2">
    <source>
        <dbReference type="SAM" id="MobiDB-lite"/>
    </source>
</evidence>
<reference evidence="3 4" key="1">
    <citation type="submission" date="2017-04" db="EMBL/GenBank/DDBJ databases">
        <title>Draft genome sequence of Tuber borchii Vittad., a whitish edible truffle.</title>
        <authorList>
            <consortium name="DOE Joint Genome Institute"/>
            <person name="Murat C."/>
            <person name="Kuo A."/>
            <person name="Barry K.W."/>
            <person name="Clum A."/>
            <person name="Dockter R.B."/>
            <person name="Fauchery L."/>
            <person name="Iotti M."/>
            <person name="Kohler A."/>
            <person name="Labutti K."/>
            <person name="Lindquist E.A."/>
            <person name="Lipzen A."/>
            <person name="Ohm R.A."/>
            <person name="Wang M."/>
            <person name="Grigoriev I.V."/>
            <person name="Zambonelli A."/>
            <person name="Martin F.M."/>
        </authorList>
    </citation>
    <scope>NUCLEOTIDE SEQUENCE [LARGE SCALE GENOMIC DNA]</scope>
    <source>
        <strain evidence="3 4">Tbo3840</strain>
    </source>
</reference>
<organism evidence="3 4">
    <name type="scientific">Tuber borchii</name>
    <name type="common">White truffle</name>
    <dbReference type="NCBI Taxonomy" id="42251"/>
    <lineage>
        <taxon>Eukaryota</taxon>
        <taxon>Fungi</taxon>
        <taxon>Dikarya</taxon>
        <taxon>Ascomycota</taxon>
        <taxon>Pezizomycotina</taxon>
        <taxon>Pezizomycetes</taxon>
        <taxon>Pezizales</taxon>
        <taxon>Tuberaceae</taxon>
        <taxon>Tuber</taxon>
    </lineage>
</organism>
<dbReference type="AlphaFoldDB" id="A0A2T7A8N3"/>
<comment type="caution">
    <text evidence="3">The sequence shown here is derived from an EMBL/GenBank/DDBJ whole genome shotgun (WGS) entry which is preliminary data.</text>
</comment>
<accession>A0A2T7A8N3</accession>
<evidence type="ECO:0000313" key="4">
    <source>
        <dbReference type="Proteomes" id="UP000244722"/>
    </source>
</evidence>
<dbReference type="EMBL" id="NESQ01000004">
    <property type="protein sequence ID" value="PUU84084.1"/>
    <property type="molecule type" value="Genomic_DNA"/>
</dbReference>
<protein>
    <submittedName>
        <fullName evidence="3">Uncharacterized protein</fullName>
    </submittedName>
</protein>
<keyword evidence="1" id="KW-0175">Coiled coil</keyword>